<keyword evidence="1" id="KW-0732">Signal</keyword>
<feature type="signal peptide" evidence="1">
    <location>
        <begin position="1"/>
        <end position="22"/>
    </location>
</feature>
<comment type="caution">
    <text evidence="2">The sequence shown here is derived from an EMBL/GenBank/DDBJ whole genome shotgun (WGS) entry which is preliminary data.</text>
</comment>
<evidence type="ECO:0000313" key="2">
    <source>
        <dbReference type="EMBL" id="PSU32222.1"/>
    </source>
</evidence>
<organism evidence="2 3">
    <name type="scientific">Photobacterium lutimaris</name>
    <dbReference type="NCBI Taxonomy" id="388278"/>
    <lineage>
        <taxon>Bacteria</taxon>
        <taxon>Pseudomonadati</taxon>
        <taxon>Pseudomonadota</taxon>
        <taxon>Gammaproteobacteria</taxon>
        <taxon>Vibrionales</taxon>
        <taxon>Vibrionaceae</taxon>
        <taxon>Photobacterium</taxon>
    </lineage>
</organism>
<sequence>MCSNQLSYVAILLFSKPSAYLAAVSGTGRIMLIPAKSVNSFFEYLEKIRLFVGYLDELDVCRAKQLLLCVLVRLKAIKQHC</sequence>
<proteinExistence type="predicted"/>
<keyword evidence="3" id="KW-1185">Reference proteome</keyword>
<feature type="chain" id="PRO_5015399895" evidence="1">
    <location>
        <begin position="23"/>
        <end position="81"/>
    </location>
</feature>
<gene>
    <name evidence="2" type="ORF">C9I99_18745</name>
</gene>
<protein>
    <submittedName>
        <fullName evidence="2">Uncharacterized protein</fullName>
    </submittedName>
</protein>
<dbReference type="AlphaFoldDB" id="A0A2T3IUY9"/>
<dbReference type="Proteomes" id="UP000241222">
    <property type="component" value="Unassembled WGS sequence"/>
</dbReference>
<accession>A0A2T3IUY9</accession>
<reference evidence="2 3" key="1">
    <citation type="submission" date="2018-03" db="EMBL/GenBank/DDBJ databases">
        <title>Whole genome sequencing of Histamine producing bacteria.</title>
        <authorList>
            <person name="Butler K."/>
        </authorList>
    </citation>
    <scope>NUCLEOTIDE SEQUENCE [LARGE SCALE GENOMIC DNA]</scope>
    <source>
        <strain evidence="2 3">JCM 13586</strain>
    </source>
</reference>
<name>A0A2T3IUY9_9GAMM</name>
<evidence type="ECO:0000256" key="1">
    <source>
        <dbReference type="SAM" id="SignalP"/>
    </source>
</evidence>
<dbReference type="EMBL" id="PYMH01000010">
    <property type="protein sequence ID" value="PSU32222.1"/>
    <property type="molecule type" value="Genomic_DNA"/>
</dbReference>
<evidence type="ECO:0000313" key="3">
    <source>
        <dbReference type="Proteomes" id="UP000241222"/>
    </source>
</evidence>